<proteinExistence type="predicted"/>
<evidence type="ECO:0000259" key="2">
    <source>
        <dbReference type="Pfam" id="PF18451"/>
    </source>
</evidence>
<dbReference type="InterPro" id="IPR033806">
    <property type="entry name" value="CDI_toxin_Bp1026b-like"/>
</dbReference>
<dbReference type="EMBL" id="FONV01000005">
    <property type="protein sequence ID" value="SFF06605.1"/>
    <property type="molecule type" value="Genomic_DNA"/>
</dbReference>
<protein>
    <recommendedName>
        <fullName evidence="2">tRNA nuclease CdiA C-terminal domain-containing protein</fullName>
    </recommendedName>
</protein>
<accession>A0A1I2FMQ3</accession>
<feature type="domain" description="tRNA nuclease CdiA C-terminal" evidence="2">
    <location>
        <begin position="32"/>
        <end position="111"/>
    </location>
</feature>
<dbReference type="CDD" id="cd13442">
    <property type="entry name" value="CDI_toxin_Bp1026b-like"/>
    <property type="match status" value="1"/>
</dbReference>
<evidence type="ECO:0000256" key="1">
    <source>
        <dbReference type="SAM" id="MobiDB-lite"/>
    </source>
</evidence>
<feature type="region of interest" description="Disordered" evidence="1">
    <location>
        <begin position="1"/>
        <end position="33"/>
    </location>
</feature>
<dbReference type="Gene3D" id="3.40.1350.120">
    <property type="match status" value="1"/>
</dbReference>
<dbReference type="RefSeq" id="WP_093614655.1">
    <property type="nucleotide sequence ID" value="NZ_BOMT01000038.1"/>
</dbReference>
<organism evidence="3 4">
    <name type="scientific">Actinoplanes philippinensis</name>
    <dbReference type="NCBI Taxonomy" id="35752"/>
    <lineage>
        <taxon>Bacteria</taxon>
        <taxon>Bacillati</taxon>
        <taxon>Actinomycetota</taxon>
        <taxon>Actinomycetes</taxon>
        <taxon>Micromonosporales</taxon>
        <taxon>Micromonosporaceae</taxon>
        <taxon>Actinoplanes</taxon>
    </lineage>
</organism>
<evidence type="ECO:0000313" key="3">
    <source>
        <dbReference type="EMBL" id="SFF06605.1"/>
    </source>
</evidence>
<dbReference type="Pfam" id="PF18451">
    <property type="entry name" value="CdiA_C"/>
    <property type="match status" value="1"/>
</dbReference>
<dbReference type="OrthoDB" id="5524878at2"/>
<name>A0A1I2FMQ3_9ACTN</name>
<dbReference type="InterPro" id="IPR040559">
    <property type="entry name" value="CdiA_C"/>
</dbReference>
<dbReference type="GO" id="GO:0004549">
    <property type="term" value="F:tRNA-specific ribonuclease activity"/>
    <property type="evidence" value="ECO:0007669"/>
    <property type="project" value="InterPro"/>
</dbReference>
<reference evidence="3 4" key="1">
    <citation type="submission" date="2016-10" db="EMBL/GenBank/DDBJ databases">
        <authorList>
            <person name="de Groot N.N."/>
        </authorList>
    </citation>
    <scope>NUCLEOTIDE SEQUENCE [LARGE SCALE GENOMIC DNA]</scope>
    <source>
        <strain evidence="3 4">DSM 43019</strain>
    </source>
</reference>
<dbReference type="Proteomes" id="UP000199645">
    <property type="component" value="Unassembled WGS sequence"/>
</dbReference>
<dbReference type="AlphaFoldDB" id="A0A1I2FMQ3"/>
<gene>
    <name evidence="3" type="ORF">SAMN05421541_105534</name>
</gene>
<sequence>MADKGYSVHQQPTKPEVAGAREATGDTGDPLKDPDYLVEGRVFDCYAPKGDKSPYGIWSVAKEKIVELQTQRVVLNLKDWNGDIKDLQQQFTDWPINDLKEVKAILPSGEIVQILLPRTNG</sequence>
<evidence type="ECO:0000313" key="4">
    <source>
        <dbReference type="Proteomes" id="UP000199645"/>
    </source>
</evidence>
<keyword evidence="4" id="KW-1185">Reference proteome</keyword>
<dbReference type="STRING" id="35752.SAMN05421541_105534"/>